<feature type="chain" id="PRO_5037449244" evidence="13">
    <location>
        <begin position="27"/>
        <end position="785"/>
    </location>
</feature>
<evidence type="ECO:0000259" key="14">
    <source>
        <dbReference type="SMART" id="SM00042"/>
    </source>
</evidence>
<dbReference type="Gene3D" id="2.60.120.290">
    <property type="entry name" value="Spermadhesin, CUB domain"/>
    <property type="match status" value="1"/>
</dbReference>
<dbReference type="SUPFAM" id="SSF55486">
    <property type="entry name" value="Metalloproteases ('zincins'), catalytic domain"/>
    <property type="match status" value="1"/>
</dbReference>
<feature type="active site" evidence="11">
    <location>
        <position position="379"/>
    </location>
</feature>
<accession>A0A926RXS7</accession>
<dbReference type="InterPro" id="IPR001570">
    <property type="entry name" value="Peptidase_M4_C_domain"/>
</dbReference>
<evidence type="ECO:0000256" key="6">
    <source>
        <dbReference type="ARBA" id="ARBA00022801"/>
    </source>
</evidence>
<evidence type="ECO:0000256" key="8">
    <source>
        <dbReference type="ARBA" id="ARBA00023049"/>
    </source>
</evidence>
<dbReference type="InterPro" id="IPR023612">
    <property type="entry name" value="Peptidase_M4"/>
</dbReference>
<dbReference type="InterPro" id="IPR013856">
    <property type="entry name" value="Peptidase_M4_domain"/>
</dbReference>
<dbReference type="CDD" id="cd09597">
    <property type="entry name" value="M4_TLP"/>
    <property type="match status" value="1"/>
</dbReference>
<dbReference type="InterPro" id="IPR011096">
    <property type="entry name" value="FTP_domain"/>
</dbReference>
<keyword evidence="3" id="KW-0645">Protease</keyword>
<evidence type="ECO:0000256" key="5">
    <source>
        <dbReference type="ARBA" id="ARBA00022729"/>
    </source>
</evidence>
<keyword evidence="8" id="KW-0482">Metalloprotease</keyword>
<dbReference type="Pfam" id="PF02868">
    <property type="entry name" value="Peptidase_M4_C"/>
    <property type="match status" value="1"/>
</dbReference>
<proteinExistence type="inferred from homology"/>
<keyword evidence="9" id="KW-0865">Zymogen</keyword>
<dbReference type="EMBL" id="JACXAH010000014">
    <property type="protein sequence ID" value="MBD1372811.1"/>
    <property type="molecule type" value="Genomic_DNA"/>
</dbReference>
<dbReference type="InterPro" id="IPR035914">
    <property type="entry name" value="Sperma_CUB_dom_sf"/>
</dbReference>
<dbReference type="InterPro" id="IPR025711">
    <property type="entry name" value="PepSY"/>
</dbReference>
<gene>
    <name evidence="15" type="ORF">IC620_10635</name>
</gene>
<organism evidence="15 16">
    <name type="scientific">Polycladospora coralii</name>
    <dbReference type="NCBI Taxonomy" id="2771432"/>
    <lineage>
        <taxon>Bacteria</taxon>
        <taxon>Bacillati</taxon>
        <taxon>Bacillota</taxon>
        <taxon>Bacilli</taxon>
        <taxon>Bacillales</taxon>
        <taxon>Thermoactinomycetaceae</taxon>
        <taxon>Polycladospora</taxon>
    </lineage>
</organism>
<evidence type="ECO:0000256" key="7">
    <source>
        <dbReference type="ARBA" id="ARBA00022833"/>
    </source>
</evidence>
<dbReference type="Gene3D" id="3.10.450.490">
    <property type="match status" value="1"/>
</dbReference>
<evidence type="ECO:0000256" key="3">
    <source>
        <dbReference type="ARBA" id="ARBA00022670"/>
    </source>
</evidence>
<evidence type="ECO:0000256" key="12">
    <source>
        <dbReference type="SAM" id="MobiDB-lite"/>
    </source>
</evidence>
<sequence>MKMVKLTSVAVMATLLISAVAPSANAVESTDLAKKAAQMKSLEKISNDSKGKEEVSWNEEKSVPKFVVGEISDKKLKQAKDSLQVMEENKALFDMKSAYSELKLISESKDDLGFTSFKYQQVYQGIPVYGNELILHADKDGNTTSVNGYYDPEVKEKKIRTKAKYSADKAIAKAKKETKLSDVKSFDIENSKLVIYEDNKKKHRLVYQVTLSTVESNEPAYFDVFVDAQNLKVVHSVNKATHATGTGKGVLGDNKSFNTLSSSGTYYLQDSTRNLKTYTARNSANENLLPGTLLSDSDNYWTDGAAVDAHTYAAEVYDYYKTKFNRNSFDGNGAAIKSTVHFGRNFNNAYWNGAQMIYGDGDGSTFVPLSGALDVVGHEITHAVIERSANLVYENQSGALNESFADVLGNLIEDRDNGWLLGEDIYTPSVSGDALRSMSNPESQGDPAHMDDYKNLPNTREGDWGGVHTNSGIPNKAFVNFVETSGITRDNAGKVWYRALTSYMTSRSDFDDARNATIQAATDLFGSSSTEVTAVTNAWAAVGVGSPADGGSGPTTDAYESNDSMSTAYGPITSGKDYSAYIGSSSDVDWFKFSTGSTGSINLSLSNLPADYDLYLYNASGTVLSNSENGNTSSESISYSSASAGTYYVKIAGYNGAKSTSQAYKLNATFAGSSSGSEQESKWNYETKSFETPHPYSNNYNNGNSHTYTKAGAQKVALHFSSLETESGYDFVYIKDKNGSVKETYSGSKSAFWVIVDGDTITSNLVTDSSVNANGYVIDQVAYFK</sequence>
<comment type="caution">
    <text evidence="15">The sequence shown here is derived from an EMBL/GenBank/DDBJ whole genome shotgun (WGS) entry which is preliminary data.</text>
</comment>
<feature type="region of interest" description="Disordered" evidence="12">
    <location>
        <begin position="432"/>
        <end position="460"/>
    </location>
</feature>
<dbReference type="RefSeq" id="WP_191142159.1">
    <property type="nucleotide sequence ID" value="NZ_JACXAH010000014.1"/>
</dbReference>
<evidence type="ECO:0000256" key="1">
    <source>
        <dbReference type="ARBA" id="ARBA00001947"/>
    </source>
</evidence>
<keyword evidence="4" id="KW-0479">Metal-binding</keyword>
<dbReference type="AlphaFoldDB" id="A0A926RXS7"/>
<dbReference type="InterPro" id="IPR027268">
    <property type="entry name" value="Peptidase_M4/M1_CTD_sf"/>
</dbReference>
<dbReference type="PANTHER" id="PTHR33794">
    <property type="entry name" value="BACILLOLYSIN"/>
    <property type="match status" value="1"/>
</dbReference>
<evidence type="ECO:0000256" key="13">
    <source>
        <dbReference type="SAM" id="SignalP"/>
    </source>
</evidence>
<dbReference type="GO" id="GO:0004222">
    <property type="term" value="F:metalloendopeptidase activity"/>
    <property type="evidence" value="ECO:0007669"/>
    <property type="project" value="InterPro"/>
</dbReference>
<feature type="domain" description="CUB" evidence="14">
    <location>
        <begin position="679"/>
        <end position="783"/>
    </location>
</feature>
<comment type="similarity">
    <text evidence="2">Belongs to the peptidase M4 family.</text>
</comment>
<evidence type="ECO:0000256" key="9">
    <source>
        <dbReference type="ARBA" id="ARBA00023145"/>
    </source>
</evidence>
<reference evidence="15" key="1">
    <citation type="submission" date="2020-09" db="EMBL/GenBank/DDBJ databases">
        <title>A novel bacterium of genus Hazenella, isolated from South China Sea.</title>
        <authorList>
            <person name="Huang H."/>
            <person name="Mo K."/>
            <person name="Hu Y."/>
        </authorList>
    </citation>
    <scope>NUCLEOTIDE SEQUENCE</scope>
    <source>
        <strain evidence="15">IB182357</strain>
    </source>
</reference>
<feature type="signal peptide" evidence="13">
    <location>
        <begin position="1"/>
        <end position="26"/>
    </location>
</feature>
<evidence type="ECO:0000256" key="2">
    <source>
        <dbReference type="ARBA" id="ARBA00009388"/>
    </source>
</evidence>
<dbReference type="SUPFAM" id="SSF89260">
    <property type="entry name" value="Collagen-binding domain"/>
    <property type="match status" value="1"/>
</dbReference>
<evidence type="ECO:0000256" key="10">
    <source>
        <dbReference type="ARBA" id="ARBA00023157"/>
    </source>
</evidence>
<evidence type="ECO:0000313" key="16">
    <source>
        <dbReference type="Proteomes" id="UP000661691"/>
    </source>
</evidence>
<keyword evidence="16" id="KW-1185">Reference proteome</keyword>
<dbReference type="PRINTS" id="PR00730">
    <property type="entry name" value="THERMOLYSIN"/>
</dbReference>
<dbReference type="GO" id="GO:0006508">
    <property type="term" value="P:proteolysis"/>
    <property type="evidence" value="ECO:0007669"/>
    <property type="project" value="UniProtKB-KW"/>
</dbReference>
<keyword evidence="10" id="KW-1015">Disulfide bond</keyword>
<dbReference type="Pfam" id="PF01447">
    <property type="entry name" value="Peptidase_M4"/>
    <property type="match status" value="1"/>
</dbReference>
<dbReference type="Pfam" id="PF07504">
    <property type="entry name" value="FTP"/>
    <property type="match status" value="1"/>
</dbReference>
<dbReference type="SUPFAM" id="SSF49854">
    <property type="entry name" value="Spermadhesin, CUB domain"/>
    <property type="match status" value="1"/>
</dbReference>
<dbReference type="Gene3D" id="3.10.170.10">
    <property type="match status" value="1"/>
</dbReference>
<dbReference type="InterPro" id="IPR000859">
    <property type="entry name" value="CUB_dom"/>
</dbReference>
<dbReference type="PANTHER" id="PTHR33794:SF1">
    <property type="entry name" value="BACILLOLYSIN"/>
    <property type="match status" value="1"/>
</dbReference>
<dbReference type="Pfam" id="PF04151">
    <property type="entry name" value="PPC"/>
    <property type="match status" value="1"/>
</dbReference>
<dbReference type="Gene3D" id="3.10.450.40">
    <property type="match status" value="1"/>
</dbReference>
<dbReference type="Gene3D" id="1.10.390.10">
    <property type="entry name" value="Neutral Protease Domain 2"/>
    <property type="match status" value="1"/>
</dbReference>
<dbReference type="Proteomes" id="UP000661691">
    <property type="component" value="Unassembled WGS sequence"/>
</dbReference>
<comment type="cofactor">
    <cofactor evidence="1">
        <name>Zn(2+)</name>
        <dbReference type="ChEBI" id="CHEBI:29105"/>
    </cofactor>
</comment>
<protein>
    <submittedName>
        <fullName evidence="15">M4 family metallopeptidase</fullName>
    </submittedName>
</protein>
<name>A0A926RXS7_9BACL</name>
<dbReference type="Pfam" id="PF03413">
    <property type="entry name" value="PepSY"/>
    <property type="match status" value="1"/>
</dbReference>
<dbReference type="InterPro" id="IPR007280">
    <property type="entry name" value="Peptidase_C_arc/bac"/>
</dbReference>
<keyword evidence="6" id="KW-0378">Hydrolase</keyword>
<evidence type="ECO:0000256" key="4">
    <source>
        <dbReference type="ARBA" id="ARBA00022723"/>
    </source>
</evidence>
<dbReference type="Gene3D" id="2.60.120.380">
    <property type="match status" value="1"/>
</dbReference>
<feature type="active site" description="Proton donor" evidence="11">
    <location>
        <position position="468"/>
    </location>
</feature>
<evidence type="ECO:0000256" key="11">
    <source>
        <dbReference type="PIRSR" id="PIRSR623612-1"/>
    </source>
</evidence>
<keyword evidence="7" id="KW-0862">Zinc</keyword>
<dbReference type="GO" id="GO:0046872">
    <property type="term" value="F:metal ion binding"/>
    <property type="evidence" value="ECO:0007669"/>
    <property type="project" value="UniProtKB-KW"/>
</dbReference>
<keyword evidence="5 13" id="KW-0732">Signal</keyword>
<dbReference type="SMART" id="SM00042">
    <property type="entry name" value="CUB"/>
    <property type="match status" value="1"/>
</dbReference>
<dbReference type="InterPro" id="IPR050728">
    <property type="entry name" value="Zinc_Metalloprotease_M4"/>
</dbReference>
<evidence type="ECO:0000313" key="15">
    <source>
        <dbReference type="EMBL" id="MBD1372811.1"/>
    </source>
</evidence>